<dbReference type="Pfam" id="PF12146">
    <property type="entry name" value="Hydrolase_4"/>
    <property type="match status" value="1"/>
</dbReference>
<gene>
    <name evidence="3" type="ORF">D16iCDA_13600</name>
</gene>
<evidence type="ECO:0000256" key="1">
    <source>
        <dbReference type="SAM" id="MobiDB-lite"/>
    </source>
</evidence>
<dbReference type="GO" id="GO:0016787">
    <property type="term" value="F:hydrolase activity"/>
    <property type="evidence" value="ECO:0007669"/>
    <property type="project" value="UniProtKB-KW"/>
</dbReference>
<dbReference type="Gene3D" id="3.40.50.1820">
    <property type="entry name" value="alpha/beta hydrolase"/>
    <property type="match status" value="1"/>
</dbReference>
<keyword evidence="4" id="KW-1185">Reference proteome</keyword>
<dbReference type="RefSeq" id="WP_256605043.1">
    <property type="nucleotide sequence ID" value="NZ_CP076114.1"/>
</dbReference>
<proteinExistence type="predicted"/>
<accession>A0ABY5J3T9</accession>
<organism evidence="3 4">
    <name type="scientific">Phytopseudomonas seleniipraecipitans</name>
    <dbReference type="NCBI Taxonomy" id="640205"/>
    <lineage>
        <taxon>Bacteria</taxon>
        <taxon>Pseudomonadati</taxon>
        <taxon>Pseudomonadota</taxon>
        <taxon>Gammaproteobacteria</taxon>
        <taxon>Pseudomonadales</taxon>
        <taxon>Pseudomonadaceae</taxon>
        <taxon>Phytopseudomonas</taxon>
    </lineage>
</organism>
<evidence type="ECO:0000313" key="4">
    <source>
        <dbReference type="Proteomes" id="UP000887421"/>
    </source>
</evidence>
<evidence type="ECO:0000259" key="2">
    <source>
        <dbReference type="Pfam" id="PF12146"/>
    </source>
</evidence>
<dbReference type="SUPFAM" id="SSF53474">
    <property type="entry name" value="alpha/beta-Hydrolases"/>
    <property type="match status" value="1"/>
</dbReference>
<evidence type="ECO:0000313" key="3">
    <source>
        <dbReference type="EMBL" id="UUD62733.1"/>
    </source>
</evidence>
<reference evidence="3" key="1">
    <citation type="submission" date="2021-05" db="EMBL/GenBank/DDBJ databases">
        <title>Complete genome sequence of Pseudomonas seleniipraecipitans strain D1-6.</title>
        <authorList>
            <person name="Lafi F."/>
            <person name="Eida A."/>
            <person name="Alam I."/>
            <person name="Hert H."/>
            <person name="Saad M."/>
        </authorList>
    </citation>
    <scope>NUCLEOTIDE SEQUENCE</scope>
    <source>
        <strain evidence="3">D1-6</strain>
    </source>
</reference>
<dbReference type="InterPro" id="IPR029058">
    <property type="entry name" value="AB_hydrolase_fold"/>
</dbReference>
<dbReference type="EMBL" id="CP076114">
    <property type="protein sequence ID" value="UUD62733.1"/>
    <property type="molecule type" value="Genomic_DNA"/>
</dbReference>
<feature type="domain" description="Serine aminopeptidase S33" evidence="2">
    <location>
        <begin position="117"/>
        <end position="237"/>
    </location>
</feature>
<protein>
    <submittedName>
        <fullName evidence="3">Alpha/beta hydrolase</fullName>
    </submittedName>
</protein>
<keyword evidence="3" id="KW-0378">Hydrolase</keyword>
<name>A0ABY5J3T9_9GAMM</name>
<dbReference type="Proteomes" id="UP000887421">
    <property type="component" value="Chromosome"/>
</dbReference>
<feature type="region of interest" description="Disordered" evidence="1">
    <location>
        <begin position="482"/>
        <end position="504"/>
    </location>
</feature>
<dbReference type="InterPro" id="IPR051044">
    <property type="entry name" value="MAG_DAG_Lipase"/>
</dbReference>
<dbReference type="PANTHER" id="PTHR11614">
    <property type="entry name" value="PHOSPHOLIPASE-RELATED"/>
    <property type="match status" value="1"/>
</dbReference>
<dbReference type="InterPro" id="IPR022742">
    <property type="entry name" value="Hydrolase_4"/>
</dbReference>
<sequence>MNRTVGKGLRLAMLVMAVVALTAFALRIYDAQSKPDLSPWHTFVPHELDAYELDAASWQDYLLAEQALFASLPDNVYQRLDDAERVADNRYFADSPLNASRFEWDWNRSYVLEPDGEPKGAAVMLHGLTDSPYSLRHIARLYRDAGFVVVGLRLPGHGTTPGALTNVTWQDWLAATRLAVREAKRLSGDAAPLHLVGYSAGGGLALKYALDALGNVELARPDRLTLISPMIGVAGYARFAGLAGLPAIFPAFAKAAWLDVLPEYNPFKYNSFALNAARQSYLFTSALQEQITTLSERGGLQDLPPLLTFQSLVDYTVSTPAVVDALYAHLPANGSELVLFDLNRVVDFGPLLGAHAKSPADLLPPMPRRYRTTLIGNASPRTLQAAARITEAGATDEQLTPLGLAFPREVFSLSHVALPFPLSDSLYGLQPEEPEDYGVHLGALSVRGERGVLLVNMEALQRVTSNPFYSYLVERLREHGGYRRPNSGLSNTRHLPASALPLPE</sequence>